<name>A0ABZ2TW66_9FLAO</name>
<evidence type="ECO:0008006" key="4">
    <source>
        <dbReference type="Google" id="ProtNLM"/>
    </source>
</evidence>
<keyword evidence="1" id="KW-0175">Coiled coil</keyword>
<sequence>MKIKLYNTFSFLVAFLLLGNIYAQKFDKKYTETFTVNKDVQLDINASNSTINVTTWNKNEVSVIATIEVEGISKKKAEEYFKKWNFEALGNKKKVSVVSNSGKSLGLNNIVFFENMDINIPDINIADIKIPEIEDIEIPEMDFDYDFDFDSLEDIEKRMIRENKYSFEYHNDNEHIIIKSKKEWEEFKKTKRFKEIEEELNNSGKRIKAELRNSKNHLKNIDKQKLKEALNEAKLQIKNIDKEQIKQGLLKAQESLKNMKFNFNFNSDEKETKGKNVKIKKTIEIKVPKAATFKLNTRHCKVNLPNSVASGSLKYGTFNANNLIGGKLNIDSSPVNINSLNACTLFLNNVTDAKIASVTNTNIFNNFSKLEIDKINKKVSVTDKFGEITIKGFDANFEEFILDLSNSEAILNFGNVHSKYKYQVNKVNLKNERVKYFKNDATTNNLLKVNGQFSTITIK</sequence>
<protein>
    <recommendedName>
        <fullName evidence="4">Adhesin domain-containing protein</fullName>
    </recommendedName>
</protein>
<dbReference type="Proteomes" id="UP001491088">
    <property type="component" value="Chromosome"/>
</dbReference>
<dbReference type="EMBL" id="CP150496">
    <property type="protein sequence ID" value="WYW56209.1"/>
    <property type="molecule type" value="Genomic_DNA"/>
</dbReference>
<feature type="coiled-coil region" evidence="1">
    <location>
        <begin position="193"/>
        <end position="246"/>
    </location>
</feature>
<proteinExistence type="predicted"/>
<reference evidence="2 3" key="1">
    <citation type="submission" date="2024-03" db="EMBL/GenBank/DDBJ databases">
        <authorList>
            <person name="Cao K."/>
        </authorList>
    </citation>
    <scope>NUCLEOTIDE SEQUENCE [LARGE SCALE GENOMIC DNA]</scope>
    <source>
        <strain evidence="2 3">MCCC 1K00696</strain>
    </source>
</reference>
<gene>
    <name evidence="2" type="ORF">WG950_02880</name>
</gene>
<evidence type="ECO:0000313" key="3">
    <source>
        <dbReference type="Proteomes" id="UP001491088"/>
    </source>
</evidence>
<evidence type="ECO:0000256" key="1">
    <source>
        <dbReference type="SAM" id="Coils"/>
    </source>
</evidence>
<evidence type="ECO:0000313" key="2">
    <source>
        <dbReference type="EMBL" id="WYW56209.1"/>
    </source>
</evidence>
<keyword evidence="3" id="KW-1185">Reference proteome</keyword>
<accession>A0ABZ2TW66</accession>
<organism evidence="2 3">
    <name type="scientific">Polaribacter marinaquae</name>
    <dbReference type="NCBI Taxonomy" id="1642819"/>
    <lineage>
        <taxon>Bacteria</taxon>
        <taxon>Pseudomonadati</taxon>
        <taxon>Bacteroidota</taxon>
        <taxon>Flavobacteriia</taxon>
        <taxon>Flavobacteriales</taxon>
        <taxon>Flavobacteriaceae</taxon>
    </lineage>
</organism>
<dbReference type="RefSeq" id="WP_340934065.1">
    <property type="nucleotide sequence ID" value="NZ_CP150496.1"/>
</dbReference>